<comment type="caution">
    <text evidence="2">The sequence shown here is derived from an EMBL/GenBank/DDBJ whole genome shotgun (WGS) entry which is preliminary data.</text>
</comment>
<feature type="compositionally biased region" description="Basic and acidic residues" evidence="1">
    <location>
        <begin position="52"/>
        <end position="72"/>
    </location>
</feature>
<gene>
    <name evidence="2" type="ORF">B0T24DRAFT_428349</name>
</gene>
<evidence type="ECO:0000256" key="1">
    <source>
        <dbReference type="SAM" id="MobiDB-lite"/>
    </source>
</evidence>
<evidence type="ECO:0000313" key="3">
    <source>
        <dbReference type="Proteomes" id="UP001287356"/>
    </source>
</evidence>
<reference evidence="2" key="2">
    <citation type="submission" date="2023-06" db="EMBL/GenBank/DDBJ databases">
        <authorList>
            <consortium name="Lawrence Berkeley National Laboratory"/>
            <person name="Haridas S."/>
            <person name="Hensen N."/>
            <person name="Bonometti L."/>
            <person name="Westerberg I."/>
            <person name="Brannstrom I.O."/>
            <person name="Guillou S."/>
            <person name="Cros-Aarteil S."/>
            <person name="Calhoun S."/>
            <person name="Kuo A."/>
            <person name="Mondo S."/>
            <person name="Pangilinan J."/>
            <person name="Riley R."/>
            <person name="Labutti K."/>
            <person name="Andreopoulos B."/>
            <person name="Lipzen A."/>
            <person name="Chen C."/>
            <person name="Yanf M."/>
            <person name="Daum C."/>
            <person name="Ng V."/>
            <person name="Clum A."/>
            <person name="Steindorff A."/>
            <person name="Ohm R."/>
            <person name="Martin F."/>
            <person name="Silar P."/>
            <person name="Natvig D."/>
            <person name="Lalanne C."/>
            <person name="Gautier V."/>
            <person name="Ament-Velasquez S.L."/>
            <person name="Kruys A."/>
            <person name="Hutchinson M.I."/>
            <person name="Powell A.J."/>
            <person name="Barry K."/>
            <person name="Miller A.N."/>
            <person name="Grigoriev I.V."/>
            <person name="Debuchy R."/>
            <person name="Gladieux P."/>
            <person name="Thoren M.H."/>
            <person name="Johannesson H."/>
        </authorList>
    </citation>
    <scope>NUCLEOTIDE SEQUENCE</scope>
    <source>
        <strain evidence="2">CBS 958.72</strain>
    </source>
</reference>
<feature type="compositionally biased region" description="Basic and acidic residues" evidence="1">
    <location>
        <begin position="1"/>
        <end position="21"/>
    </location>
</feature>
<proteinExistence type="predicted"/>
<reference evidence="2" key="1">
    <citation type="journal article" date="2023" name="Mol. Phylogenet. Evol.">
        <title>Genome-scale phylogeny and comparative genomics of the fungal order Sordariales.</title>
        <authorList>
            <person name="Hensen N."/>
            <person name="Bonometti L."/>
            <person name="Westerberg I."/>
            <person name="Brannstrom I.O."/>
            <person name="Guillou S."/>
            <person name="Cros-Aarteil S."/>
            <person name="Calhoun S."/>
            <person name="Haridas S."/>
            <person name="Kuo A."/>
            <person name="Mondo S."/>
            <person name="Pangilinan J."/>
            <person name="Riley R."/>
            <person name="LaButti K."/>
            <person name="Andreopoulos B."/>
            <person name="Lipzen A."/>
            <person name="Chen C."/>
            <person name="Yan M."/>
            <person name="Daum C."/>
            <person name="Ng V."/>
            <person name="Clum A."/>
            <person name="Steindorff A."/>
            <person name="Ohm R.A."/>
            <person name="Martin F."/>
            <person name="Silar P."/>
            <person name="Natvig D.O."/>
            <person name="Lalanne C."/>
            <person name="Gautier V."/>
            <person name="Ament-Velasquez S.L."/>
            <person name="Kruys A."/>
            <person name="Hutchinson M.I."/>
            <person name="Powell A.J."/>
            <person name="Barry K."/>
            <person name="Miller A.N."/>
            <person name="Grigoriev I.V."/>
            <person name="Debuchy R."/>
            <person name="Gladieux P."/>
            <person name="Hiltunen Thoren M."/>
            <person name="Johannesson H."/>
        </authorList>
    </citation>
    <scope>NUCLEOTIDE SEQUENCE</scope>
    <source>
        <strain evidence="2">CBS 958.72</strain>
    </source>
</reference>
<dbReference type="Proteomes" id="UP001287356">
    <property type="component" value="Unassembled WGS sequence"/>
</dbReference>
<organism evidence="2 3">
    <name type="scientific">Lasiosphaeria ovina</name>
    <dbReference type="NCBI Taxonomy" id="92902"/>
    <lineage>
        <taxon>Eukaryota</taxon>
        <taxon>Fungi</taxon>
        <taxon>Dikarya</taxon>
        <taxon>Ascomycota</taxon>
        <taxon>Pezizomycotina</taxon>
        <taxon>Sordariomycetes</taxon>
        <taxon>Sordariomycetidae</taxon>
        <taxon>Sordariales</taxon>
        <taxon>Lasiosphaeriaceae</taxon>
        <taxon>Lasiosphaeria</taxon>
    </lineage>
</organism>
<evidence type="ECO:0008006" key="4">
    <source>
        <dbReference type="Google" id="ProtNLM"/>
    </source>
</evidence>
<keyword evidence="3" id="KW-1185">Reference proteome</keyword>
<evidence type="ECO:0000313" key="2">
    <source>
        <dbReference type="EMBL" id="KAK3365212.1"/>
    </source>
</evidence>
<dbReference type="EMBL" id="JAULSN010000009">
    <property type="protein sequence ID" value="KAK3365212.1"/>
    <property type="molecule type" value="Genomic_DNA"/>
</dbReference>
<sequence>MSAPYQRDDVATDVDVPKDAPDGNPPQDNSYVSRHLESIPVQKDSAPVEDPIDARTADTDLQLERDDVEAIDKSNILKGKSKTRHAKPTGSYKEPSDEDMGLTE</sequence>
<protein>
    <recommendedName>
        <fullName evidence="4">Histone chaperone domain-containing protein</fullName>
    </recommendedName>
</protein>
<name>A0AAE0JWA3_9PEZI</name>
<feature type="region of interest" description="Disordered" evidence="1">
    <location>
        <begin position="1"/>
        <end position="104"/>
    </location>
</feature>
<accession>A0AAE0JWA3</accession>
<dbReference type="AlphaFoldDB" id="A0AAE0JWA3"/>